<dbReference type="PANTHER" id="PTHR21301">
    <property type="entry name" value="REVERSE TRANSCRIPTASE"/>
    <property type="match status" value="1"/>
</dbReference>
<reference evidence="1" key="1">
    <citation type="submission" date="2016-05" db="EMBL/GenBank/DDBJ databases">
        <title>WGS assembly of Xenopus laevis.</title>
        <authorList>
            <person name="Session A."/>
            <person name="Uno Y."/>
            <person name="Kwon T."/>
            <person name="Chapman J."/>
            <person name="Toyoda A."/>
            <person name="Takahashi S."/>
            <person name="Fukui A."/>
            <person name="Hikosaka A."/>
            <person name="Putnam N."/>
            <person name="Stites J."/>
            <person name="Van Heeringen S."/>
            <person name="Quigley I."/>
            <person name="Heinz S."/>
            <person name="Hellsten U."/>
            <person name="Lyons J."/>
            <person name="Suzuki A."/>
            <person name="Kondo M."/>
            <person name="Ogino H."/>
            <person name="Ochi H."/>
            <person name="Bogdanovic O."/>
            <person name="Lister R."/>
            <person name="Georgiou G."/>
            <person name="Paranjpe S."/>
            <person name="Van Kruijsbergen I."/>
            <person name="Mozaffari S."/>
            <person name="Shu S."/>
            <person name="Schmutz J."/>
            <person name="Jenkins J."/>
            <person name="Grimwood J."/>
            <person name="Carlson J."/>
            <person name="Mitros T."/>
            <person name="Simakov O."/>
            <person name="Heald R."/>
            <person name="Miller K."/>
            <person name="Haudenschild C."/>
            <person name="Kuroki Y."/>
            <person name="Tanaka T."/>
            <person name="Michiue T."/>
            <person name="Watanabe M."/>
            <person name="Kinoshita T."/>
            <person name="Ohta Y."/>
            <person name="Mawaribuchi S."/>
            <person name="Suzuki Y."/>
            <person name="Haramoto Y."/>
            <person name="Yamamoto T."/>
            <person name="Takagi C."/>
            <person name="Kitzman J."/>
            <person name="Shendure J."/>
            <person name="Nakayama T."/>
            <person name="Izutsu Y."/>
            <person name="Robert J."/>
            <person name="Dichmann D."/>
            <person name="Flajnik M."/>
            <person name="Houston D."/>
            <person name="Marcotte E."/>
            <person name="Wallingford J."/>
            <person name="Ito Y."/>
            <person name="Asashima M."/>
            <person name="Ueno N."/>
            <person name="Matsuda Y."/>
            <person name="Jan Veenstra G."/>
            <person name="Fujiyama A."/>
            <person name="Harland R."/>
            <person name="Taira M."/>
            <person name="Rokhsar D.S."/>
        </authorList>
    </citation>
    <scope>NUCLEOTIDE SEQUENCE</scope>
    <source>
        <strain evidence="1">J</strain>
        <tissue evidence="1">Blood</tissue>
    </source>
</reference>
<gene>
    <name evidence="1" type="ORF">XELAEV_18003523mg</name>
</gene>
<proteinExistence type="predicted"/>
<organism evidence="1">
    <name type="scientific">Xenopus laevis</name>
    <name type="common">African clawed frog</name>
    <dbReference type="NCBI Taxonomy" id="8355"/>
    <lineage>
        <taxon>Eukaryota</taxon>
        <taxon>Metazoa</taxon>
        <taxon>Chordata</taxon>
        <taxon>Craniata</taxon>
        <taxon>Vertebrata</taxon>
        <taxon>Euteleostomi</taxon>
        <taxon>Amphibia</taxon>
        <taxon>Batrachia</taxon>
        <taxon>Anura</taxon>
        <taxon>Pipoidea</taxon>
        <taxon>Pipidae</taxon>
        <taxon>Xenopodinae</taxon>
        <taxon>Xenopus</taxon>
        <taxon>Xenopus</taxon>
    </lineage>
</organism>
<evidence type="ECO:0000313" key="1">
    <source>
        <dbReference type="EMBL" id="OCT55255.1"/>
    </source>
</evidence>
<dbReference type="Proteomes" id="UP000694892">
    <property type="component" value="Unassembled WGS sequence"/>
</dbReference>
<dbReference type="EMBL" id="KV510511">
    <property type="protein sequence ID" value="OCT55255.1"/>
    <property type="molecule type" value="Genomic_DNA"/>
</dbReference>
<name>A0A974BN65_XENLA</name>
<dbReference type="AlphaFoldDB" id="A0A974BN65"/>
<accession>A0A974BN65</accession>
<dbReference type="PANTHER" id="PTHR21301:SF12">
    <property type="match status" value="1"/>
</dbReference>
<sequence length="102" mass="12448">MWVKHHIKIRLNEHKSVIRNFQPDIEEKTDKKRKQETTLAKHFYEYKHGVSQIRWQILERVSVKQGQDLKQKLLQLESFWIWTLQTQSPKGLNEEFNLTCFL</sequence>
<protein>
    <submittedName>
        <fullName evidence="1">Uncharacterized protein</fullName>
    </submittedName>
</protein>